<dbReference type="EMBL" id="CM009756">
    <property type="protein sequence ID" value="PUZ44859.1"/>
    <property type="molecule type" value="Genomic_DNA"/>
</dbReference>
<sequence>MVSKDGWQDNAQQQRRLARHFVAANTMSFVLLAAACSLRWSTSDVARSHIFVSATIVIVCFTMATIIWTYAHGRRHINALCVAAYVSTALLVLLPMSLLVLLDKAYAVVTIPLFPVAICIFLLLRKGAHIGFASGTARYEQLDHNLSCLFHLAAGITVPSYAGLIGHIVSTVRGTSSPQEGIGVNAVECLLLYSVVIGLVLMLLSSSPPPLYLRKTRVVVVSRFLGLLADVLVGLVALAGFLQATETAGGYAVLAFTTTTIAGCAIFAREHEDEPDRHGEHDIKQHLDSSSPPSLVLLMVYSCSFTLLMASYSMGRATRRHAAASYWTMIGVVVAASFVISSLCQIALQRRAPRTESMLCCITMFRKVHNVSLAIVVAFSVIMSVDKLAKAIAYLQEILVSLL</sequence>
<feature type="transmembrane region" description="Helical" evidence="1">
    <location>
        <begin position="77"/>
        <end position="99"/>
    </location>
</feature>
<evidence type="ECO:0000313" key="3">
    <source>
        <dbReference type="Proteomes" id="UP000244336"/>
    </source>
</evidence>
<feature type="transmembrane region" description="Helical" evidence="1">
    <location>
        <begin position="294"/>
        <end position="314"/>
    </location>
</feature>
<feature type="transmembrane region" description="Helical" evidence="1">
    <location>
        <begin position="21"/>
        <end position="42"/>
    </location>
</feature>
<dbReference type="AlphaFoldDB" id="A0A2T7CNC7"/>
<dbReference type="OrthoDB" id="668986at2759"/>
<gene>
    <name evidence="2" type="ORF">GQ55_8G165000</name>
</gene>
<feature type="transmembrane region" description="Helical" evidence="1">
    <location>
        <begin position="145"/>
        <end position="170"/>
    </location>
</feature>
<dbReference type="Gramene" id="PUZ44859">
    <property type="protein sequence ID" value="PUZ44859"/>
    <property type="gene ID" value="GQ55_8G165000"/>
</dbReference>
<dbReference type="Proteomes" id="UP000244336">
    <property type="component" value="Chromosome 8"/>
</dbReference>
<proteinExistence type="predicted"/>
<protein>
    <submittedName>
        <fullName evidence="2">Uncharacterized protein</fullName>
    </submittedName>
</protein>
<keyword evidence="3" id="KW-1185">Reference proteome</keyword>
<evidence type="ECO:0000313" key="2">
    <source>
        <dbReference type="EMBL" id="PUZ44859.1"/>
    </source>
</evidence>
<feature type="transmembrane region" description="Helical" evidence="1">
    <location>
        <begin position="224"/>
        <end position="242"/>
    </location>
</feature>
<feature type="transmembrane region" description="Helical" evidence="1">
    <location>
        <begin position="326"/>
        <end position="348"/>
    </location>
</feature>
<accession>A0A2T7CNC7</accession>
<feature type="transmembrane region" description="Helical" evidence="1">
    <location>
        <begin position="48"/>
        <end position="70"/>
    </location>
</feature>
<keyword evidence="1" id="KW-0472">Membrane</keyword>
<evidence type="ECO:0000256" key="1">
    <source>
        <dbReference type="SAM" id="Phobius"/>
    </source>
</evidence>
<keyword evidence="1" id="KW-1133">Transmembrane helix</keyword>
<feature type="transmembrane region" description="Helical" evidence="1">
    <location>
        <begin position="105"/>
        <end position="124"/>
    </location>
</feature>
<name>A0A2T7CNC7_9POAL</name>
<feature type="transmembrane region" description="Helical" evidence="1">
    <location>
        <begin position="248"/>
        <end position="268"/>
    </location>
</feature>
<feature type="transmembrane region" description="Helical" evidence="1">
    <location>
        <begin position="368"/>
        <end position="385"/>
    </location>
</feature>
<organism evidence="2 3">
    <name type="scientific">Panicum hallii var. hallii</name>
    <dbReference type="NCBI Taxonomy" id="1504633"/>
    <lineage>
        <taxon>Eukaryota</taxon>
        <taxon>Viridiplantae</taxon>
        <taxon>Streptophyta</taxon>
        <taxon>Embryophyta</taxon>
        <taxon>Tracheophyta</taxon>
        <taxon>Spermatophyta</taxon>
        <taxon>Magnoliopsida</taxon>
        <taxon>Liliopsida</taxon>
        <taxon>Poales</taxon>
        <taxon>Poaceae</taxon>
        <taxon>PACMAD clade</taxon>
        <taxon>Panicoideae</taxon>
        <taxon>Panicodae</taxon>
        <taxon>Paniceae</taxon>
        <taxon>Panicinae</taxon>
        <taxon>Panicum</taxon>
        <taxon>Panicum sect. Panicum</taxon>
    </lineage>
</organism>
<dbReference type="STRING" id="1504633.A0A2T7CNC7"/>
<reference evidence="2 3" key="1">
    <citation type="submission" date="2018-04" db="EMBL/GenBank/DDBJ databases">
        <title>WGS assembly of Panicum hallii var. hallii HAL2.</title>
        <authorList>
            <person name="Lovell J."/>
            <person name="Jenkins J."/>
            <person name="Lowry D."/>
            <person name="Mamidi S."/>
            <person name="Sreedasyam A."/>
            <person name="Weng X."/>
            <person name="Barry K."/>
            <person name="Bonette J."/>
            <person name="Campitelli B."/>
            <person name="Daum C."/>
            <person name="Gordon S."/>
            <person name="Gould B."/>
            <person name="Lipzen A."/>
            <person name="MacQueen A."/>
            <person name="Palacio-Mejia J."/>
            <person name="Plott C."/>
            <person name="Shakirov E."/>
            <person name="Shu S."/>
            <person name="Yoshinaga Y."/>
            <person name="Zane M."/>
            <person name="Rokhsar D."/>
            <person name="Grimwood J."/>
            <person name="Schmutz J."/>
            <person name="Juenger T."/>
        </authorList>
    </citation>
    <scope>NUCLEOTIDE SEQUENCE [LARGE SCALE GENOMIC DNA]</scope>
    <source>
        <strain evidence="3">cv. HAL2</strain>
    </source>
</reference>
<feature type="transmembrane region" description="Helical" evidence="1">
    <location>
        <begin position="182"/>
        <end position="204"/>
    </location>
</feature>
<keyword evidence="1" id="KW-0812">Transmembrane</keyword>